<feature type="zinc finger region" description="RING-Gid-type" evidence="7">
    <location>
        <begin position="328"/>
        <end position="372"/>
    </location>
</feature>
<name>A0ABD3BNV5_9LAMI</name>
<dbReference type="SMART" id="SM00757">
    <property type="entry name" value="CRA"/>
    <property type="match status" value="1"/>
</dbReference>
<evidence type="ECO:0000256" key="3">
    <source>
        <dbReference type="ARBA" id="ARBA00022723"/>
    </source>
</evidence>
<dbReference type="Pfam" id="PF10607">
    <property type="entry name" value="CTLH"/>
    <property type="match status" value="1"/>
</dbReference>
<organism evidence="11 12">
    <name type="scientific">Castilleja foliolosa</name>
    <dbReference type="NCBI Taxonomy" id="1961234"/>
    <lineage>
        <taxon>Eukaryota</taxon>
        <taxon>Viridiplantae</taxon>
        <taxon>Streptophyta</taxon>
        <taxon>Embryophyta</taxon>
        <taxon>Tracheophyta</taxon>
        <taxon>Spermatophyta</taxon>
        <taxon>Magnoliopsida</taxon>
        <taxon>eudicotyledons</taxon>
        <taxon>Gunneridae</taxon>
        <taxon>Pentapetalae</taxon>
        <taxon>asterids</taxon>
        <taxon>lamiids</taxon>
        <taxon>Lamiales</taxon>
        <taxon>Orobanchaceae</taxon>
        <taxon>Pedicularideae</taxon>
        <taxon>Castillejinae</taxon>
        <taxon>Castilleja</taxon>
    </lineage>
</organism>
<proteinExistence type="predicted"/>
<evidence type="ECO:0000313" key="12">
    <source>
        <dbReference type="Proteomes" id="UP001632038"/>
    </source>
</evidence>
<dbReference type="InterPro" id="IPR037683">
    <property type="entry name" value="Rmd5_dRing"/>
</dbReference>
<dbReference type="Gene3D" id="3.30.40.10">
    <property type="entry name" value="Zinc/RING finger domain, C3HC4 (zinc finger)"/>
    <property type="match status" value="1"/>
</dbReference>
<feature type="domain" description="CTLH" evidence="9">
    <location>
        <begin position="149"/>
        <end position="206"/>
    </location>
</feature>
<keyword evidence="2" id="KW-0963">Cytoplasm</keyword>
<dbReference type="SMART" id="SM00668">
    <property type="entry name" value="CTLH"/>
    <property type="match status" value="1"/>
</dbReference>
<dbReference type="InterPro" id="IPR013083">
    <property type="entry name" value="Znf_RING/FYVE/PHD"/>
</dbReference>
<dbReference type="InterPro" id="IPR024964">
    <property type="entry name" value="CTLH/CRA"/>
</dbReference>
<evidence type="ECO:0000313" key="11">
    <source>
        <dbReference type="EMBL" id="KAL3618942.1"/>
    </source>
</evidence>
<evidence type="ECO:0000256" key="2">
    <source>
        <dbReference type="ARBA" id="ARBA00022490"/>
    </source>
</evidence>
<dbReference type="GO" id="GO:0005737">
    <property type="term" value="C:cytoplasm"/>
    <property type="evidence" value="ECO:0007669"/>
    <property type="project" value="UniProtKB-SubCell"/>
</dbReference>
<evidence type="ECO:0000259" key="9">
    <source>
        <dbReference type="PROSITE" id="PS50897"/>
    </source>
</evidence>
<accession>A0ABD3BNV5</accession>
<dbReference type="InterPro" id="IPR006595">
    <property type="entry name" value="CTLH_C"/>
</dbReference>
<dbReference type="SMART" id="SM00184">
    <property type="entry name" value="RING"/>
    <property type="match status" value="1"/>
</dbReference>
<dbReference type="Pfam" id="PF13445">
    <property type="entry name" value="zf-RING_UBOX"/>
    <property type="match status" value="1"/>
</dbReference>
<dbReference type="InterPro" id="IPR045098">
    <property type="entry name" value="Fyv10_fam"/>
</dbReference>
<keyword evidence="3" id="KW-0479">Metal-binding</keyword>
<reference evidence="12" key="1">
    <citation type="journal article" date="2024" name="IScience">
        <title>Strigolactones Initiate the Formation of Haustorium-like Structures in Castilleja.</title>
        <authorList>
            <person name="Buerger M."/>
            <person name="Peterson D."/>
            <person name="Chory J."/>
        </authorList>
    </citation>
    <scope>NUCLEOTIDE SEQUENCE [LARGE SCALE GENOMIC DNA]</scope>
</reference>
<evidence type="ECO:0000256" key="4">
    <source>
        <dbReference type="ARBA" id="ARBA00022771"/>
    </source>
</evidence>
<keyword evidence="12" id="KW-1185">Reference proteome</keyword>
<dbReference type="InterPro" id="IPR001841">
    <property type="entry name" value="Znf_RING"/>
</dbReference>
<dbReference type="InterPro" id="IPR013144">
    <property type="entry name" value="CRA_dom"/>
</dbReference>
<dbReference type="Proteomes" id="UP001632038">
    <property type="component" value="Unassembled WGS sequence"/>
</dbReference>
<dbReference type="PROSITE" id="PS50897">
    <property type="entry name" value="CTLH"/>
    <property type="match status" value="1"/>
</dbReference>
<evidence type="ECO:0000256" key="1">
    <source>
        <dbReference type="ARBA" id="ARBA00004496"/>
    </source>
</evidence>
<comment type="caution">
    <text evidence="11">The sequence shown here is derived from an EMBL/GenBank/DDBJ whole genome shotgun (WGS) entry which is preliminary data.</text>
</comment>
<evidence type="ECO:0000256" key="7">
    <source>
        <dbReference type="PROSITE-ProRule" id="PRU01215"/>
    </source>
</evidence>
<evidence type="ECO:0000259" key="10">
    <source>
        <dbReference type="PROSITE" id="PS51867"/>
    </source>
</evidence>
<evidence type="ECO:0000259" key="8">
    <source>
        <dbReference type="PROSITE" id="PS50089"/>
    </source>
</evidence>
<comment type="subcellular location">
    <subcellularLocation>
        <location evidence="1">Cytoplasm</location>
    </subcellularLocation>
</comment>
<feature type="domain" description="RING-Gid-type" evidence="10">
    <location>
        <begin position="328"/>
        <end position="372"/>
    </location>
</feature>
<dbReference type="PANTHER" id="PTHR12170:SF3">
    <property type="entry name" value="GH10162P"/>
    <property type="match status" value="1"/>
</dbReference>
<feature type="domain" description="RING-type" evidence="8">
    <location>
        <begin position="328"/>
        <end position="372"/>
    </location>
</feature>
<gene>
    <name evidence="11" type="ORF">CASFOL_037170</name>
</gene>
<dbReference type="PANTHER" id="PTHR12170">
    <property type="entry name" value="MACROPHAGE ERYTHROBLAST ATTACHER-RELATED"/>
    <property type="match status" value="1"/>
</dbReference>
<dbReference type="PROSITE" id="PS51867">
    <property type="entry name" value="ZF_RING_GID"/>
    <property type="match status" value="1"/>
</dbReference>
<dbReference type="EMBL" id="JAVIJP010000070">
    <property type="protein sequence ID" value="KAL3618942.1"/>
    <property type="molecule type" value="Genomic_DNA"/>
</dbReference>
<dbReference type="CDD" id="cd16652">
    <property type="entry name" value="dRING_Rmd5p-like"/>
    <property type="match status" value="1"/>
</dbReference>
<evidence type="ECO:0000256" key="6">
    <source>
        <dbReference type="PROSITE-ProRule" id="PRU00175"/>
    </source>
</evidence>
<keyword evidence="4 6" id="KW-0863">Zinc-finger</keyword>
<dbReference type="GO" id="GO:0008270">
    <property type="term" value="F:zinc ion binding"/>
    <property type="evidence" value="ECO:0007669"/>
    <property type="project" value="UniProtKB-KW"/>
</dbReference>
<keyword evidence="5" id="KW-0862">Zinc</keyword>
<sequence length="386" mass="43814">MELNSIKDAFTRVTKKQKLSSSKSLEMIEQIEGEIQQALSRIQSGQDSASSSDHKSILSELKSKLKEIAPLKQLESTQKELNIVLSKYSKLLDKSFNPDISKAYRNIDFDSHTVNQIIASHFYRDGQFDIGDCFINESSEPDSVTNKSPFLEMFQILEAMKLRNLKPALTWAMTNRDQLKINKSDLELKLHRLQFLEILQKNGTVEALKYVKNFCTPFAAKHMSEIQKLMGSLLFASRLDSSPYAELLSSVHWDMLSDELARQFCSLIGQSYESPLSVTIAAGVQGLPTLLKLMNVMTGKKQEWQSMKQLPVPVDLGREFQFHSIFVCPVSRDQMSEENPPMLLTCGHVLCKQSITKLSKNNLTRPFKCPYCPTEVEAGQCMQLHF</sequence>
<dbReference type="FunFam" id="3.30.40.10:FF:000143">
    <property type="entry name" value="Regulator of gluconeogenesis Rmd5"/>
    <property type="match status" value="1"/>
</dbReference>
<evidence type="ECO:0000256" key="5">
    <source>
        <dbReference type="ARBA" id="ARBA00022833"/>
    </source>
</evidence>
<dbReference type="SUPFAM" id="SSF57850">
    <property type="entry name" value="RING/U-box"/>
    <property type="match status" value="1"/>
</dbReference>
<protein>
    <submittedName>
        <fullName evidence="11">Uncharacterized protein</fullName>
    </submittedName>
</protein>
<dbReference type="InterPro" id="IPR027370">
    <property type="entry name" value="Znf-RING_euk"/>
</dbReference>
<dbReference type="AlphaFoldDB" id="A0ABD3BNV5"/>
<dbReference type="PROSITE" id="PS50089">
    <property type="entry name" value="ZF_RING_2"/>
    <property type="match status" value="1"/>
</dbReference>
<dbReference type="InterPro" id="IPR044063">
    <property type="entry name" value="ZF_RING_GID"/>
</dbReference>